<protein>
    <submittedName>
        <fullName evidence="1">XS domain-containing protein</fullName>
    </submittedName>
</protein>
<accession>A0ACB7W1G4</accession>
<comment type="caution">
    <text evidence="1">The sequence shown here is derived from an EMBL/GenBank/DDBJ whole genome shotgun (WGS) entry which is preliminary data.</text>
</comment>
<dbReference type="Proteomes" id="UP000827976">
    <property type="component" value="Chromosome 5"/>
</dbReference>
<sequence length="657" mass="75031">MNSRKSEGKTSVGGSEYSSQKGKMLDGSGPGKVDQLSHAVDGISVDASQEGEWEVKVRKSKNRGYATSSKTSVPSNAAPRAWGHPEGVPRQGWQSIGSGGRAGNNCSQGFDSRKPGGRGNPKPQPQQRSWESAYMAPPPPAPQIRPPLQNGWQWAARGGSNSHPRPGLETIPNLHPLEASPEQYDSDPEDTAHKADNGSDEDELVEDSDDDCSDGYDSDASQKSHETRKKNPWFKGFFEELDNLRAEEISEQTRQWHCPACHNGPGAIDWYKGLQPLMTHAKTKGSKRVKLHRELATLLEEELRRKGTSVIPASEAYGQWKGLRETTDHEIVWPPMVVVMNTLLEQDENNKWIGMGNQELVDYFPSYAAVRARHSYGPYGHRGMSVLIFESSAVGYMEAERLHKHFAEQGTDRDAWERHRVLFYPGGKRQLYGYLALKEDLEVFNQHCHGKTRLKYDMRSYQEVVVSQMKQMSEENQQLVYFRNKNVEHKQYSKALEELNGMLSQKLRDAMNENGIVRLRTKIQFEENKEEMDYQESFFKDQIAKIRNVIEEKEKMFEQRLQAEQAKAKQSDTDSGTNEERIHRKEEIVKFINKQVRGIEEFEEEREKLIHAHKDKKVELKKKQMMQEVELEKDFDAALTKLMQKFTPIEFQVSGSS</sequence>
<dbReference type="EMBL" id="CM037015">
    <property type="protein sequence ID" value="KAH7681426.1"/>
    <property type="molecule type" value="Genomic_DNA"/>
</dbReference>
<evidence type="ECO:0000313" key="2">
    <source>
        <dbReference type="Proteomes" id="UP000827976"/>
    </source>
</evidence>
<gene>
    <name evidence="1" type="ORF">IHE45_05G057700</name>
</gene>
<proteinExistence type="predicted"/>
<reference evidence="2" key="1">
    <citation type="journal article" date="2022" name="Nat. Commun.">
        <title>Chromosome evolution and the genetic basis of agronomically important traits in greater yam.</title>
        <authorList>
            <person name="Bredeson J.V."/>
            <person name="Lyons J.B."/>
            <person name="Oniyinde I.O."/>
            <person name="Okereke N.R."/>
            <person name="Kolade O."/>
            <person name="Nnabue I."/>
            <person name="Nwadili C.O."/>
            <person name="Hribova E."/>
            <person name="Parker M."/>
            <person name="Nwogha J."/>
            <person name="Shu S."/>
            <person name="Carlson J."/>
            <person name="Kariba R."/>
            <person name="Muthemba S."/>
            <person name="Knop K."/>
            <person name="Barton G.J."/>
            <person name="Sherwood A.V."/>
            <person name="Lopez-Montes A."/>
            <person name="Asiedu R."/>
            <person name="Jamnadass R."/>
            <person name="Muchugi A."/>
            <person name="Goodstein D."/>
            <person name="Egesi C.N."/>
            <person name="Featherston J."/>
            <person name="Asfaw A."/>
            <person name="Simpson G.G."/>
            <person name="Dolezel J."/>
            <person name="Hendre P.S."/>
            <person name="Van Deynze A."/>
            <person name="Kumar P.L."/>
            <person name="Obidiegwu J.E."/>
            <person name="Bhattacharjee R."/>
            <person name="Rokhsar D.S."/>
        </authorList>
    </citation>
    <scope>NUCLEOTIDE SEQUENCE [LARGE SCALE GENOMIC DNA]</scope>
    <source>
        <strain evidence="2">cv. TDa95/00328</strain>
    </source>
</reference>
<evidence type="ECO:0000313" key="1">
    <source>
        <dbReference type="EMBL" id="KAH7681426.1"/>
    </source>
</evidence>
<name>A0ACB7W1G4_DIOAL</name>
<organism evidence="1 2">
    <name type="scientific">Dioscorea alata</name>
    <name type="common">Purple yam</name>
    <dbReference type="NCBI Taxonomy" id="55571"/>
    <lineage>
        <taxon>Eukaryota</taxon>
        <taxon>Viridiplantae</taxon>
        <taxon>Streptophyta</taxon>
        <taxon>Embryophyta</taxon>
        <taxon>Tracheophyta</taxon>
        <taxon>Spermatophyta</taxon>
        <taxon>Magnoliopsida</taxon>
        <taxon>Liliopsida</taxon>
        <taxon>Dioscoreales</taxon>
        <taxon>Dioscoreaceae</taxon>
        <taxon>Dioscorea</taxon>
    </lineage>
</organism>
<keyword evidence="2" id="KW-1185">Reference proteome</keyword>